<dbReference type="AlphaFoldDB" id="A0A371QX18"/>
<dbReference type="EMBL" id="NMUF01000069">
    <property type="protein sequence ID" value="RFA94944.1"/>
    <property type="molecule type" value="Genomic_DNA"/>
</dbReference>
<feature type="region of interest" description="Disordered" evidence="1">
    <location>
        <begin position="99"/>
        <end position="138"/>
    </location>
</feature>
<evidence type="ECO:0000313" key="2">
    <source>
        <dbReference type="EMBL" id="RFA94944.1"/>
    </source>
</evidence>
<comment type="caution">
    <text evidence="2">The sequence shown here is derived from an EMBL/GenBank/DDBJ whole genome shotgun (WGS) entry which is preliminary data.</text>
</comment>
<organism evidence="2 3">
    <name type="scientific">Pyrobaculum aerophilum</name>
    <dbReference type="NCBI Taxonomy" id="13773"/>
    <lineage>
        <taxon>Archaea</taxon>
        <taxon>Thermoproteota</taxon>
        <taxon>Thermoprotei</taxon>
        <taxon>Thermoproteales</taxon>
        <taxon>Thermoproteaceae</taxon>
        <taxon>Pyrobaculum</taxon>
    </lineage>
</organism>
<evidence type="ECO:0000256" key="1">
    <source>
        <dbReference type="SAM" id="MobiDB-lite"/>
    </source>
</evidence>
<name>A0A371QX18_9CREN</name>
<accession>A0A371QX18</accession>
<dbReference type="Proteomes" id="UP000256877">
    <property type="component" value="Unassembled WGS sequence"/>
</dbReference>
<proteinExistence type="predicted"/>
<evidence type="ECO:0000313" key="3">
    <source>
        <dbReference type="Proteomes" id="UP000256877"/>
    </source>
</evidence>
<sequence>MGSPGLAELVLPRRLTPDLPPAYSPGVLDRAKAGLFARTRGSPVAVARIPLGEAGSARSGLPPFAEYSRLLHPVASALVSVPISGLAALTAPTRLRLGGPLTRQLPDGPCPHPRADGDGSAAVPFGEGAFQRPSPMGD</sequence>
<gene>
    <name evidence="2" type="ORF">CGL52_13690</name>
</gene>
<reference evidence="2 3" key="1">
    <citation type="submission" date="2017-07" db="EMBL/GenBank/DDBJ databases">
        <title>Draft genome sequence of aerobic hyperthermophilic archaea, Pyrobaculum aerophilum YKB31 and YKB32.</title>
        <authorList>
            <person name="Mochizuki T."/>
            <person name="Berliner A.J."/>
            <person name="Yoshida-Takashima Y."/>
            <person name="Takaki Y."/>
            <person name="Nunoura T."/>
            <person name="Takai K."/>
        </authorList>
    </citation>
    <scope>NUCLEOTIDE SEQUENCE [LARGE SCALE GENOMIC DNA]</scope>
    <source>
        <strain evidence="2 3">YKB32</strain>
    </source>
</reference>
<protein>
    <submittedName>
        <fullName evidence="2">Uncharacterized protein</fullName>
    </submittedName>
</protein>